<dbReference type="AlphaFoldDB" id="A0A381I8K9"/>
<accession>A0A381I8K9</accession>
<reference evidence="1" key="1">
    <citation type="submission" date="2018-06" db="EMBL/GenBank/DDBJ databases">
        <authorList>
            <consortium name="Pathogen Informatics"/>
            <person name="Doyle S."/>
        </authorList>
    </citation>
    <scope>NUCLEOTIDE SEQUENCE</scope>
    <source>
        <strain evidence="1">NCTC13307</strain>
    </source>
</reference>
<evidence type="ECO:0000313" key="1">
    <source>
        <dbReference type="EMBL" id="SUY22232.1"/>
    </source>
</evidence>
<dbReference type="EMBL" id="UFWD01000001">
    <property type="protein sequence ID" value="SUY22232.1"/>
    <property type="molecule type" value="Genomic_DNA"/>
</dbReference>
<protein>
    <submittedName>
        <fullName evidence="1">Uncharacterized protein</fullName>
    </submittedName>
</protein>
<proteinExistence type="predicted"/>
<dbReference type="RefSeq" id="WP_021372258.1">
    <property type="nucleotide sequence ID" value="NZ_BITJ01000021.1"/>
</dbReference>
<name>A0A381I8K9_CLODI</name>
<sequence length="44" mass="5544">MKKDEYLKINKYKLEMIFKTEPQKYEYIIKLINYEADNKKNKRV</sequence>
<gene>
    <name evidence="1" type="ORF">NCTC13307_01094</name>
</gene>
<organism evidence="1">
    <name type="scientific">Clostridioides difficile</name>
    <name type="common">Peptoclostridium difficile</name>
    <dbReference type="NCBI Taxonomy" id="1496"/>
    <lineage>
        <taxon>Bacteria</taxon>
        <taxon>Bacillati</taxon>
        <taxon>Bacillota</taxon>
        <taxon>Clostridia</taxon>
        <taxon>Peptostreptococcales</taxon>
        <taxon>Peptostreptococcaceae</taxon>
        <taxon>Clostridioides</taxon>
    </lineage>
</organism>